<comment type="caution">
    <text evidence="2">The sequence shown here is derived from an EMBL/GenBank/DDBJ whole genome shotgun (WGS) entry which is preliminary data.</text>
</comment>
<accession>A0A8T0PHS7</accession>
<evidence type="ECO:0000256" key="1">
    <source>
        <dbReference type="SAM" id="MobiDB-lite"/>
    </source>
</evidence>
<feature type="region of interest" description="Disordered" evidence="1">
    <location>
        <begin position="1"/>
        <end position="21"/>
    </location>
</feature>
<name>A0A8T0PHS7_PANVG</name>
<proteinExistence type="predicted"/>
<keyword evidence="3" id="KW-1185">Reference proteome</keyword>
<sequence length="90" mass="9985">MPRRGLAPDPPASSSRAHEAAPAVELETLLEEHSDGMLLRTGITCRHGCSPMLSCCWSGPDAGRRFLTCSIVEQPRDFQYWIDEQVEKEG</sequence>
<gene>
    <name evidence="2" type="ORF">PVAP13_8NG344900</name>
</gene>
<dbReference type="AlphaFoldDB" id="A0A8T0PHS7"/>
<protein>
    <submittedName>
        <fullName evidence="2">Uncharacterized protein</fullName>
    </submittedName>
</protein>
<evidence type="ECO:0000313" key="2">
    <source>
        <dbReference type="EMBL" id="KAG2558726.1"/>
    </source>
</evidence>
<dbReference type="Proteomes" id="UP000823388">
    <property type="component" value="Chromosome 8N"/>
</dbReference>
<dbReference type="EMBL" id="CM029052">
    <property type="protein sequence ID" value="KAG2558726.1"/>
    <property type="molecule type" value="Genomic_DNA"/>
</dbReference>
<organism evidence="2 3">
    <name type="scientific">Panicum virgatum</name>
    <name type="common">Blackwell switchgrass</name>
    <dbReference type="NCBI Taxonomy" id="38727"/>
    <lineage>
        <taxon>Eukaryota</taxon>
        <taxon>Viridiplantae</taxon>
        <taxon>Streptophyta</taxon>
        <taxon>Embryophyta</taxon>
        <taxon>Tracheophyta</taxon>
        <taxon>Spermatophyta</taxon>
        <taxon>Magnoliopsida</taxon>
        <taxon>Liliopsida</taxon>
        <taxon>Poales</taxon>
        <taxon>Poaceae</taxon>
        <taxon>PACMAD clade</taxon>
        <taxon>Panicoideae</taxon>
        <taxon>Panicodae</taxon>
        <taxon>Paniceae</taxon>
        <taxon>Panicinae</taxon>
        <taxon>Panicum</taxon>
        <taxon>Panicum sect. Hiantes</taxon>
    </lineage>
</organism>
<reference evidence="2" key="1">
    <citation type="submission" date="2020-05" db="EMBL/GenBank/DDBJ databases">
        <title>WGS assembly of Panicum virgatum.</title>
        <authorList>
            <person name="Lovell J.T."/>
            <person name="Jenkins J."/>
            <person name="Shu S."/>
            <person name="Juenger T.E."/>
            <person name="Schmutz J."/>
        </authorList>
    </citation>
    <scope>NUCLEOTIDE SEQUENCE</scope>
    <source>
        <strain evidence="2">AP13</strain>
    </source>
</reference>
<evidence type="ECO:0000313" key="3">
    <source>
        <dbReference type="Proteomes" id="UP000823388"/>
    </source>
</evidence>